<dbReference type="InterPro" id="IPR013783">
    <property type="entry name" value="Ig-like_fold"/>
</dbReference>
<keyword evidence="5" id="KW-0732">Signal</keyword>
<dbReference type="EC" id="2.7.7.65" evidence="2"/>
<organism evidence="7 8">
    <name type="scientific">Pseudoxanthomonas winnipegensis</name>
    <dbReference type="NCBI Taxonomy" id="2480810"/>
    <lineage>
        <taxon>Bacteria</taxon>
        <taxon>Pseudomonadati</taxon>
        <taxon>Pseudomonadota</taxon>
        <taxon>Gammaproteobacteria</taxon>
        <taxon>Lysobacterales</taxon>
        <taxon>Lysobacteraceae</taxon>
        <taxon>Pseudoxanthomonas</taxon>
    </lineage>
</organism>
<feature type="signal peptide" evidence="5">
    <location>
        <begin position="1"/>
        <end position="23"/>
    </location>
</feature>
<feature type="chain" id="PRO_5020206703" description="diguanylate cyclase" evidence="5">
    <location>
        <begin position="24"/>
        <end position="1007"/>
    </location>
</feature>
<dbReference type="PANTHER" id="PTHR45138">
    <property type="entry name" value="REGULATORY COMPONENTS OF SENSORY TRANSDUCTION SYSTEM"/>
    <property type="match status" value="1"/>
</dbReference>
<evidence type="ECO:0000256" key="1">
    <source>
        <dbReference type="ARBA" id="ARBA00001946"/>
    </source>
</evidence>
<dbReference type="Gene3D" id="2.130.10.10">
    <property type="entry name" value="YVTN repeat-like/Quinoprotein amine dehydrogenase"/>
    <property type="match status" value="3"/>
</dbReference>
<comment type="cofactor">
    <cofactor evidence="1">
        <name>Mg(2+)</name>
        <dbReference type="ChEBI" id="CHEBI:18420"/>
    </cofactor>
</comment>
<dbReference type="Gene3D" id="2.60.40.10">
    <property type="entry name" value="Immunoglobulins"/>
    <property type="match status" value="1"/>
</dbReference>
<dbReference type="RefSeq" id="WP_130551833.1">
    <property type="nucleotide sequence ID" value="NZ_SHMC01000004.1"/>
</dbReference>
<dbReference type="SUPFAM" id="SSF55073">
    <property type="entry name" value="Nucleotide cyclase"/>
    <property type="match status" value="1"/>
</dbReference>
<feature type="coiled-coil region" evidence="4">
    <location>
        <begin position="813"/>
        <end position="840"/>
    </location>
</feature>
<evidence type="ECO:0000256" key="2">
    <source>
        <dbReference type="ARBA" id="ARBA00012528"/>
    </source>
</evidence>
<dbReference type="InterPro" id="IPR043128">
    <property type="entry name" value="Rev_trsase/Diguanyl_cyclase"/>
</dbReference>
<feature type="domain" description="GGDEF" evidence="6">
    <location>
        <begin position="870"/>
        <end position="1006"/>
    </location>
</feature>
<evidence type="ECO:0000313" key="7">
    <source>
        <dbReference type="EMBL" id="TAA24559.1"/>
    </source>
</evidence>
<dbReference type="NCBIfam" id="TIGR00254">
    <property type="entry name" value="GGDEF"/>
    <property type="match status" value="1"/>
</dbReference>
<dbReference type="Gene3D" id="3.30.70.270">
    <property type="match status" value="1"/>
</dbReference>
<comment type="caution">
    <text evidence="7">The sequence shown here is derived from an EMBL/GenBank/DDBJ whole genome shotgun (WGS) entry which is preliminary data.</text>
</comment>
<dbReference type="AlphaFoldDB" id="A0A4Q8L8J2"/>
<dbReference type="SMART" id="SM00267">
    <property type="entry name" value="GGDEF"/>
    <property type="match status" value="1"/>
</dbReference>
<dbReference type="EMBL" id="SHMC01000004">
    <property type="protein sequence ID" value="TAA24559.1"/>
    <property type="molecule type" value="Genomic_DNA"/>
</dbReference>
<dbReference type="InterPro" id="IPR015943">
    <property type="entry name" value="WD40/YVTN_repeat-like_dom_sf"/>
</dbReference>
<keyword evidence="4" id="KW-0175">Coiled coil</keyword>
<gene>
    <name evidence="7" type="ORF">EA660_12620</name>
</gene>
<dbReference type="GO" id="GO:0052621">
    <property type="term" value="F:diguanylate cyclase activity"/>
    <property type="evidence" value="ECO:0007669"/>
    <property type="project" value="UniProtKB-EC"/>
</dbReference>
<name>A0A4Q8L8J2_9GAMM</name>
<dbReference type="InterPro" id="IPR000160">
    <property type="entry name" value="GGDEF_dom"/>
</dbReference>
<dbReference type="InterPro" id="IPR050469">
    <property type="entry name" value="Diguanylate_Cyclase"/>
</dbReference>
<proteinExistence type="predicted"/>
<dbReference type="FunFam" id="3.30.70.270:FF:000001">
    <property type="entry name" value="Diguanylate cyclase domain protein"/>
    <property type="match status" value="1"/>
</dbReference>
<dbReference type="GO" id="GO:1902201">
    <property type="term" value="P:negative regulation of bacterial-type flagellum-dependent cell motility"/>
    <property type="evidence" value="ECO:0007669"/>
    <property type="project" value="TreeGrafter"/>
</dbReference>
<accession>A0A4Q8L8J2</accession>
<evidence type="ECO:0000256" key="3">
    <source>
        <dbReference type="ARBA" id="ARBA00034247"/>
    </source>
</evidence>
<comment type="catalytic activity">
    <reaction evidence="3">
        <text>2 GTP = 3',3'-c-di-GMP + 2 diphosphate</text>
        <dbReference type="Rhea" id="RHEA:24898"/>
        <dbReference type="ChEBI" id="CHEBI:33019"/>
        <dbReference type="ChEBI" id="CHEBI:37565"/>
        <dbReference type="ChEBI" id="CHEBI:58805"/>
        <dbReference type="EC" id="2.7.7.65"/>
    </reaction>
</comment>
<dbReference type="Pfam" id="PF00990">
    <property type="entry name" value="GGDEF"/>
    <property type="match status" value="1"/>
</dbReference>
<sequence>MSRAGTILWVLLCCAVPAAQASAGATAPTAVRPLDLTDLEAPAFTNFGQDEGLPDAGVSSTCVDREGFVWGATPAGVYRYDGRRWAAVEDPALRHSATHVFVDHAGRVWAAFRNTGLAVYDGTRWQAASTETGLPSNQIKHFAETTDASGQATLWALTWDRGLMRLRDGRWELDPGNASLPADPLRSMAQTRQLGAPGRQWLGTNARGLWYRDAGQVAWRRWEGHQFDVAQVEDLMPIMQHGREELWIATYTGGLWRLRDDGLRHWSHERDGLPSNVIYNVANTALPDGNRAIWVATRAGLVRLHEDTLQVFNRRQGLRSDVIRDVMAWRSPDGLDVLWMASDWGVTRTVLGASPWVIASLMGSDALGVFGFLVEPDGQGGERLWVSSSGEGLSLYQGRQWHHFGQDEGVPPDANIGSVIATRDEAGRSTHWVSLRGGVVLRRLPGQSRFAPMATPWKHTEGELLYDTLVRTYEGRREQWFATRETGLYRLRDGAWTHFPPPVSNAPWRALRVLEVVDGLGRSWLWAATNHGLARFDGTRWDTLGADLGLADSNIIGLSLIPDASGRQVLWLGTASAGAARVDVSDPRAPRLLGESLPPPPDPSVYNAQVDRRGRVYLCTNNGVQLLTPNAHGFDSRIFGRHDGLLHQECNYVQYLDPHDRFWTGTLGGLAVYDPKRELHDTQPKPLRVTGLKIDGRDVAGPSLLVPPGKREIRVDYALLSWFRESDSRFRTQLLGYDAMPGAWTEQNFRSFNALPPGHYRLRVEARDHAGNASLPVEVPITIQAAWWQTRGARIAAVMAVLLAGYGLAAWRTRRLREQRRALEQRVRERTAELHEANERLRALSYRDELTGLDNRRRLLEVVSPAQEPLPRALILLDVDHFKRFNDRFGHLAGDEALRQVASAMRSCAGAQATVARHGGEEFACVLPTTDARHALDVAECIRGAVAACELHVPGQDAPWHITISAGVAVATIRTHEDTLRLFNDADLALYQAKDQGRDQVQLHRPP</sequence>
<evidence type="ECO:0000313" key="8">
    <source>
        <dbReference type="Proteomes" id="UP000292627"/>
    </source>
</evidence>
<dbReference type="InterPro" id="IPR029787">
    <property type="entry name" value="Nucleotide_cyclase"/>
</dbReference>
<protein>
    <recommendedName>
        <fullName evidence="2">diguanylate cyclase</fullName>
        <ecNumber evidence="2">2.7.7.65</ecNumber>
    </recommendedName>
</protein>
<dbReference type="PANTHER" id="PTHR45138:SF9">
    <property type="entry name" value="DIGUANYLATE CYCLASE DGCM-RELATED"/>
    <property type="match status" value="1"/>
</dbReference>
<dbReference type="CDD" id="cd01949">
    <property type="entry name" value="GGDEF"/>
    <property type="match status" value="1"/>
</dbReference>
<reference evidence="7 8" key="1">
    <citation type="submission" date="2019-02" db="EMBL/GenBank/DDBJ databases">
        <title>WGS of Pseudoxanthomonas species novum from clinical isolates.</title>
        <authorList>
            <person name="Bernier A.-M."/>
            <person name="Bernard K."/>
            <person name="Vachon A."/>
        </authorList>
    </citation>
    <scope>NUCLEOTIDE SEQUENCE [LARGE SCALE GENOMIC DNA]</scope>
    <source>
        <strain evidence="7 8">NML171200</strain>
    </source>
</reference>
<dbReference type="Proteomes" id="UP000292627">
    <property type="component" value="Unassembled WGS sequence"/>
</dbReference>
<dbReference type="GO" id="GO:0043709">
    <property type="term" value="P:cell adhesion involved in single-species biofilm formation"/>
    <property type="evidence" value="ECO:0007669"/>
    <property type="project" value="TreeGrafter"/>
</dbReference>
<evidence type="ECO:0000259" key="6">
    <source>
        <dbReference type="PROSITE" id="PS50887"/>
    </source>
</evidence>
<evidence type="ECO:0000256" key="5">
    <source>
        <dbReference type="SAM" id="SignalP"/>
    </source>
</evidence>
<dbReference type="GO" id="GO:0005886">
    <property type="term" value="C:plasma membrane"/>
    <property type="evidence" value="ECO:0007669"/>
    <property type="project" value="TreeGrafter"/>
</dbReference>
<dbReference type="PROSITE" id="PS50887">
    <property type="entry name" value="GGDEF"/>
    <property type="match status" value="1"/>
</dbReference>
<evidence type="ECO:0000256" key="4">
    <source>
        <dbReference type="SAM" id="Coils"/>
    </source>
</evidence>
<dbReference type="OrthoDB" id="176203at2"/>